<dbReference type="EMBL" id="JASXSV010000008">
    <property type="protein sequence ID" value="MDP0588949.1"/>
    <property type="molecule type" value="Genomic_DNA"/>
</dbReference>
<evidence type="ECO:0000313" key="2">
    <source>
        <dbReference type="Proteomes" id="UP001178148"/>
    </source>
</evidence>
<dbReference type="AlphaFoldDB" id="A0AA90NR10"/>
<organism evidence="1 2">
    <name type="scientific">Candidatus Endonucleibacter bathymodioli</name>
    <dbReference type="NCBI Taxonomy" id="539814"/>
    <lineage>
        <taxon>Bacteria</taxon>
        <taxon>Pseudomonadati</taxon>
        <taxon>Pseudomonadota</taxon>
        <taxon>Gammaproteobacteria</taxon>
        <taxon>Oceanospirillales</taxon>
        <taxon>Endozoicomonadaceae</taxon>
        <taxon>Candidatus Endonucleibacter</taxon>
    </lineage>
</organism>
<gene>
    <name evidence="1" type="ORF">QS748_07060</name>
</gene>
<dbReference type="Proteomes" id="UP001178148">
    <property type="component" value="Unassembled WGS sequence"/>
</dbReference>
<sequence length="102" mass="11628">MHTGIDENGFFQSQRVTPAIFTIIRNATPCKEIPITRLGNKHPFSTHKRYYGLTRTRLMGLAKKETSYGLTAIAANIRKSTKFLVFMVCRNYACRIDAKNQS</sequence>
<protein>
    <recommendedName>
        <fullName evidence="3">Transposase DDE domain-containing protein</fullName>
    </recommendedName>
</protein>
<evidence type="ECO:0008006" key="3">
    <source>
        <dbReference type="Google" id="ProtNLM"/>
    </source>
</evidence>
<evidence type="ECO:0000313" key="1">
    <source>
        <dbReference type="EMBL" id="MDP0588949.1"/>
    </source>
</evidence>
<keyword evidence="2" id="KW-1185">Reference proteome</keyword>
<proteinExistence type="predicted"/>
<name>A0AA90NR10_9GAMM</name>
<accession>A0AA90NR10</accession>
<comment type="caution">
    <text evidence="1">The sequence shown here is derived from an EMBL/GenBank/DDBJ whole genome shotgun (WGS) entry which is preliminary data.</text>
</comment>
<reference evidence="1 2" key="1">
    <citation type="journal article" date="2023" name="bioRxiv">
        <title>An intranuclear bacterial parasite of deep-sea mussels expresses apoptosis inhibitors acquired from its host.</title>
        <authorList>
            <person name="Gonzalez Porras M.A."/>
            <person name="Assie A."/>
            <person name="Tietjen M."/>
            <person name="Violette M."/>
            <person name="Kleiner M."/>
            <person name="Gruber-Vodicka H."/>
            <person name="Dubilier N."/>
            <person name="Leisch N."/>
        </authorList>
    </citation>
    <scope>NUCLEOTIDE SEQUENCE [LARGE SCALE GENOMIC DNA]</scope>
    <source>
        <strain evidence="1">IAP13</strain>
    </source>
</reference>